<dbReference type="EMBL" id="JARIHO010000072">
    <property type="protein sequence ID" value="KAJ7312497.1"/>
    <property type="molecule type" value="Genomic_DNA"/>
</dbReference>
<protein>
    <submittedName>
        <fullName evidence="1">Uncharacterized protein</fullName>
    </submittedName>
</protein>
<dbReference type="AlphaFoldDB" id="A0AAD6Z8W5"/>
<name>A0AAD6Z8W5_9AGAR</name>
<evidence type="ECO:0000313" key="2">
    <source>
        <dbReference type="Proteomes" id="UP001218218"/>
    </source>
</evidence>
<reference evidence="1" key="1">
    <citation type="submission" date="2023-03" db="EMBL/GenBank/DDBJ databases">
        <title>Massive genome expansion in bonnet fungi (Mycena s.s.) driven by repeated elements and novel gene families across ecological guilds.</title>
        <authorList>
            <consortium name="Lawrence Berkeley National Laboratory"/>
            <person name="Harder C.B."/>
            <person name="Miyauchi S."/>
            <person name="Viragh M."/>
            <person name="Kuo A."/>
            <person name="Thoen E."/>
            <person name="Andreopoulos B."/>
            <person name="Lu D."/>
            <person name="Skrede I."/>
            <person name="Drula E."/>
            <person name="Henrissat B."/>
            <person name="Morin E."/>
            <person name="Kohler A."/>
            <person name="Barry K."/>
            <person name="LaButti K."/>
            <person name="Morin E."/>
            <person name="Salamov A."/>
            <person name="Lipzen A."/>
            <person name="Mereny Z."/>
            <person name="Hegedus B."/>
            <person name="Baldrian P."/>
            <person name="Stursova M."/>
            <person name="Weitz H."/>
            <person name="Taylor A."/>
            <person name="Grigoriev I.V."/>
            <person name="Nagy L.G."/>
            <person name="Martin F."/>
            <person name="Kauserud H."/>
        </authorList>
    </citation>
    <scope>NUCLEOTIDE SEQUENCE</scope>
    <source>
        <strain evidence="1">CBHHK002</strain>
    </source>
</reference>
<dbReference type="Proteomes" id="UP001218218">
    <property type="component" value="Unassembled WGS sequence"/>
</dbReference>
<comment type="caution">
    <text evidence="1">The sequence shown here is derived from an EMBL/GenBank/DDBJ whole genome shotgun (WGS) entry which is preliminary data.</text>
</comment>
<sequence length="283" mass="30800">MDSIENTGEVALDWAGLLLCCLLLGGDYDTGISGISPAVAHALALEGFGTDLVDILESFTGGELNQKLAIWPPGQALAKFGGEDFGYIPKPQALFGWNGDGLLKKLNSNLWPGVAFRMFSSCLVLYNALTKNDCFTSNQHHRLESHKGLRKEPCIDGFGRVKSMHDATLPNTDLTHIPLHLNDSKASDGLIEQESNDEEKHGGDALEIMDSDEEDLVKLHNEEQESKAETIPGEEPPAVHTPMLVIETSDVDGFRAPEVEIHLHHENQADGADGMKLPVWAVV</sequence>
<dbReference type="InterPro" id="IPR036279">
    <property type="entry name" value="5-3_exonuclease_C_sf"/>
</dbReference>
<gene>
    <name evidence="1" type="ORF">DFH08DRAFT_822231</name>
</gene>
<keyword evidence="2" id="KW-1185">Reference proteome</keyword>
<accession>A0AAD6Z8W5</accession>
<organism evidence="1 2">
    <name type="scientific">Mycena albidolilacea</name>
    <dbReference type="NCBI Taxonomy" id="1033008"/>
    <lineage>
        <taxon>Eukaryota</taxon>
        <taxon>Fungi</taxon>
        <taxon>Dikarya</taxon>
        <taxon>Basidiomycota</taxon>
        <taxon>Agaricomycotina</taxon>
        <taxon>Agaricomycetes</taxon>
        <taxon>Agaricomycetidae</taxon>
        <taxon>Agaricales</taxon>
        <taxon>Marasmiineae</taxon>
        <taxon>Mycenaceae</taxon>
        <taxon>Mycena</taxon>
    </lineage>
</organism>
<dbReference type="SUPFAM" id="SSF47807">
    <property type="entry name" value="5' to 3' exonuclease, C-terminal subdomain"/>
    <property type="match status" value="1"/>
</dbReference>
<evidence type="ECO:0000313" key="1">
    <source>
        <dbReference type="EMBL" id="KAJ7312497.1"/>
    </source>
</evidence>
<proteinExistence type="predicted"/>